<dbReference type="InterPro" id="IPR036397">
    <property type="entry name" value="RNaseH_sf"/>
</dbReference>
<dbReference type="GO" id="GO:0003676">
    <property type="term" value="F:nucleic acid binding"/>
    <property type="evidence" value="ECO:0007669"/>
    <property type="project" value="InterPro"/>
</dbReference>
<dbReference type="InterPro" id="IPR002562">
    <property type="entry name" value="3'-5'_exonuclease_dom"/>
</dbReference>
<dbReference type="VEuPathDB" id="TrichDB:TRFO_33396"/>
<evidence type="ECO:0000256" key="2">
    <source>
        <dbReference type="ARBA" id="ARBA00022801"/>
    </source>
</evidence>
<dbReference type="InterPro" id="IPR012337">
    <property type="entry name" value="RNaseH-like_sf"/>
</dbReference>
<dbReference type="OrthoDB" id="1920326at2759"/>
<evidence type="ECO:0000259" key="4">
    <source>
        <dbReference type="Pfam" id="PF01612"/>
    </source>
</evidence>
<evidence type="ECO:0000256" key="3">
    <source>
        <dbReference type="SAM" id="MobiDB-lite"/>
    </source>
</evidence>
<dbReference type="Pfam" id="PF01612">
    <property type="entry name" value="DNA_pol_A_exo1"/>
    <property type="match status" value="1"/>
</dbReference>
<proteinExistence type="predicted"/>
<dbReference type="SUPFAM" id="SSF53098">
    <property type="entry name" value="Ribonuclease H-like"/>
    <property type="match status" value="1"/>
</dbReference>
<dbReference type="GO" id="GO:0005737">
    <property type="term" value="C:cytoplasm"/>
    <property type="evidence" value="ECO:0007669"/>
    <property type="project" value="TreeGrafter"/>
</dbReference>
<dbReference type="PANTHER" id="PTHR13620">
    <property type="entry name" value="3-5 EXONUCLEASE"/>
    <property type="match status" value="1"/>
</dbReference>
<dbReference type="GO" id="GO:0006139">
    <property type="term" value="P:nucleobase-containing compound metabolic process"/>
    <property type="evidence" value="ECO:0007669"/>
    <property type="project" value="InterPro"/>
</dbReference>
<comment type="caution">
    <text evidence="5">The sequence shown here is derived from an EMBL/GenBank/DDBJ whole genome shotgun (WGS) entry which is preliminary data.</text>
</comment>
<keyword evidence="6" id="KW-1185">Reference proteome</keyword>
<evidence type="ECO:0000256" key="1">
    <source>
        <dbReference type="ARBA" id="ARBA00022722"/>
    </source>
</evidence>
<name>A0A1J4JNK3_9EUKA</name>
<dbReference type="GeneID" id="94843749"/>
<dbReference type="AlphaFoldDB" id="A0A1J4JNK3"/>
<accession>A0A1J4JNK3</accession>
<sequence>MKGHNTNNSIGSNHKSKFGHKSNQKKGDSRFSNQNYRNDKECRKLNDRSQKQNWNNKDCSSPIKSKVNGNINITYNISNKVNIVKNNDVSKEISTVVISNIHITTKNNDAILNKNNVTSLNSIKIENKNFAFRINPEKIATPIMNDIKFGDNYPNLETYKNKFWNINTCLNVEFFAGEMTNVRLINYNDPNLVELLNSYVNDNPIALDLEWRYDQCGTNNPIALFQFCSSKGALLIRMPEYLPKAEDIQNLKFFLEANKFIMKGTYCDRIKLLTMFGEDLKIDYEDVEITRLRAHGHSPSFNSMIEDFAGTPVVEFKDKDVSMSNWNAPVLTAQQVLYAAFDVVGLFKCISNFDEPDFDFKFTYPNYNPSYPVFHNNNNKNINNSWYNANYNNSYCSNYYSNYSSFYGNNYYQSTDCHYQNIQNNSTNIYPNFYSYFNTRKNT</sequence>
<reference evidence="5" key="1">
    <citation type="submission" date="2016-10" db="EMBL/GenBank/DDBJ databases">
        <authorList>
            <person name="Benchimol M."/>
            <person name="Almeida L.G."/>
            <person name="Vasconcelos A.T."/>
            <person name="Perreira-Neves A."/>
            <person name="Rosa I.A."/>
            <person name="Tasca T."/>
            <person name="Bogo M.R."/>
            <person name="de Souza W."/>
        </authorList>
    </citation>
    <scope>NUCLEOTIDE SEQUENCE [LARGE SCALE GENOMIC DNA]</scope>
    <source>
        <strain evidence="5">K</strain>
    </source>
</reference>
<feature type="compositionally biased region" description="Basic and acidic residues" evidence="3">
    <location>
        <begin position="37"/>
        <end position="50"/>
    </location>
</feature>
<dbReference type="Gene3D" id="3.30.420.10">
    <property type="entry name" value="Ribonuclease H-like superfamily/Ribonuclease H"/>
    <property type="match status" value="1"/>
</dbReference>
<dbReference type="InterPro" id="IPR051132">
    <property type="entry name" value="3-5_Exonuclease_domain"/>
</dbReference>
<dbReference type="Proteomes" id="UP000179807">
    <property type="component" value="Unassembled WGS sequence"/>
</dbReference>
<keyword evidence="2" id="KW-0378">Hydrolase</keyword>
<feature type="compositionally biased region" description="Polar residues" evidence="3">
    <location>
        <begin position="1"/>
        <end position="13"/>
    </location>
</feature>
<dbReference type="PANTHER" id="PTHR13620:SF104">
    <property type="entry name" value="EXONUCLEASE 3'-5' DOMAIN-CONTAINING PROTEIN 2"/>
    <property type="match status" value="1"/>
</dbReference>
<gene>
    <name evidence="5" type="ORF">TRFO_33396</name>
</gene>
<feature type="domain" description="3'-5' exonuclease" evidence="4">
    <location>
        <begin position="192"/>
        <end position="349"/>
    </location>
</feature>
<feature type="compositionally biased region" description="Polar residues" evidence="3">
    <location>
        <begin position="51"/>
        <end position="62"/>
    </location>
</feature>
<organism evidence="5 6">
    <name type="scientific">Tritrichomonas foetus</name>
    <dbReference type="NCBI Taxonomy" id="1144522"/>
    <lineage>
        <taxon>Eukaryota</taxon>
        <taxon>Metamonada</taxon>
        <taxon>Parabasalia</taxon>
        <taxon>Tritrichomonadida</taxon>
        <taxon>Tritrichomonadidae</taxon>
        <taxon>Tritrichomonas</taxon>
    </lineage>
</organism>
<evidence type="ECO:0000313" key="6">
    <source>
        <dbReference type="Proteomes" id="UP000179807"/>
    </source>
</evidence>
<feature type="region of interest" description="Disordered" evidence="3">
    <location>
        <begin position="1"/>
        <end position="62"/>
    </location>
</feature>
<keyword evidence="1" id="KW-0540">Nuclease</keyword>
<dbReference type="EMBL" id="MLAK01000975">
    <property type="protein sequence ID" value="OHT00016.1"/>
    <property type="molecule type" value="Genomic_DNA"/>
</dbReference>
<evidence type="ECO:0000313" key="5">
    <source>
        <dbReference type="EMBL" id="OHT00016.1"/>
    </source>
</evidence>
<feature type="compositionally biased region" description="Basic residues" evidence="3">
    <location>
        <begin position="14"/>
        <end position="24"/>
    </location>
</feature>
<dbReference type="GO" id="GO:0008408">
    <property type="term" value="F:3'-5' exonuclease activity"/>
    <property type="evidence" value="ECO:0007669"/>
    <property type="project" value="InterPro"/>
</dbReference>
<dbReference type="RefSeq" id="XP_068353152.1">
    <property type="nucleotide sequence ID" value="XM_068509045.1"/>
</dbReference>
<dbReference type="GO" id="GO:0005634">
    <property type="term" value="C:nucleus"/>
    <property type="evidence" value="ECO:0007669"/>
    <property type="project" value="TreeGrafter"/>
</dbReference>
<protein>
    <recommendedName>
        <fullName evidence="4">3'-5' exonuclease domain-containing protein</fullName>
    </recommendedName>
</protein>